<dbReference type="InParanoid" id="Q7NGA6"/>
<protein>
    <submittedName>
        <fullName evidence="1">Glr3266 protein</fullName>
    </submittedName>
</protein>
<sequence length="144" mass="16373">MPHRIALTPEQEQALLELKNDLSVPRRVRERAEALRLSAHGMNVPRIARYLDWAPSTVHATFERWWNGGIDQLFEADGRGSKNTWSEADLQYLEECLQREPRSYTSSQLAAKLAEERGVQLSADHLRKLLKKRASPGNESVAAL</sequence>
<accession>Q7NGA6</accession>
<dbReference type="InterPro" id="IPR009057">
    <property type="entry name" value="Homeodomain-like_sf"/>
</dbReference>
<reference evidence="1 2" key="2">
    <citation type="journal article" date="2003" name="DNA Res.">
        <title>Complete genome structure of Gloeobacter violaceus PCC 7421, a cyanobacterium that lacks thylakoids (supplement).</title>
        <authorList>
            <person name="Nakamura Y."/>
            <person name="Kaneko T."/>
            <person name="Sato S."/>
            <person name="Mimuro M."/>
            <person name="Miyashita H."/>
            <person name="Tsuchiya T."/>
            <person name="Sasamoto S."/>
            <person name="Watanabe A."/>
            <person name="Kawashima K."/>
            <person name="Kishida Y."/>
            <person name="Kiyokawa C."/>
            <person name="Kohara M."/>
            <person name="Matsumoto M."/>
            <person name="Matsuno A."/>
            <person name="Nakazaki N."/>
            <person name="Shimpo S."/>
            <person name="Takeuchi C."/>
            <person name="Yamada M."/>
            <person name="Tabata S."/>
        </authorList>
    </citation>
    <scope>NUCLEOTIDE SEQUENCE [LARGE SCALE GENOMIC DNA]</scope>
    <source>
        <strain evidence="2">ATCC 29082 / PCC 7421</strain>
    </source>
</reference>
<proteinExistence type="predicted"/>
<dbReference type="AlphaFoldDB" id="Q7NGA6"/>
<dbReference type="EMBL" id="BA000045">
    <property type="protein sequence ID" value="BAC91207.1"/>
    <property type="molecule type" value="Genomic_DNA"/>
</dbReference>
<dbReference type="HOGENOM" id="CLU_145264_0_0_3"/>
<evidence type="ECO:0000313" key="1">
    <source>
        <dbReference type="EMBL" id="BAC91207.1"/>
    </source>
</evidence>
<organism evidence="1 2">
    <name type="scientific">Gloeobacter violaceus (strain ATCC 29082 / PCC 7421)</name>
    <dbReference type="NCBI Taxonomy" id="251221"/>
    <lineage>
        <taxon>Bacteria</taxon>
        <taxon>Bacillati</taxon>
        <taxon>Cyanobacteriota</taxon>
        <taxon>Cyanophyceae</taxon>
        <taxon>Gloeobacterales</taxon>
        <taxon>Gloeobacteraceae</taxon>
        <taxon>Gloeobacter</taxon>
    </lineage>
</organism>
<keyword evidence="2" id="KW-1185">Reference proteome</keyword>
<dbReference type="KEGG" id="gvi:glr3266"/>
<dbReference type="Proteomes" id="UP000000557">
    <property type="component" value="Chromosome"/>
</dbReference>
<dbReference type="EnsemblBacteria" id="BAC91207">
    <property type="protein sequence ID" value="BAC91207"/>
    <property type="gene ID" value="BAC91207"/>
</dbReference>
<dbReference type="STRING" id="251221.gene:10760775"/>
<evidence type="ECO:0000313" key="2">
    <source>
        <dbReference type="Proteomes" id="UP000000557"/>
    </source>
</evidence>
<dbReference type="SUPFAM" id="SSF46689">
    <property type="entry name" value="Homeodomain-like"/>
    <property type="match status" value="1"/>
</dbReference>
<dbReference type="Pfam" id="PF13384">
    <property type="entry name" value="HTH_23"/>
    <property type="match status" value="1"/>
</dbReference>
<dbReference type="OrthoDB" id="534731at2"/>
<gene>
    <name evidence="1" type="ordered locus">glr3266</name>
</gene>
<dbReference type="PhylomeDB" id="Q7NGA6"/>
<name>Q7NGA6_GLOVI</name>
<dbReference type="eggNOG" id="COG3415">
    <property type="taxonomic scope" value="Bacteria"/>
</dbReference>
<dbReference type="RefSeq" id="WP_011143256.1">
    <property type="nucleotide sequence ID" value="NC_005125.1"/>
</dbReference>
<reference evidence="1 2" key="1">
    <citation type="journal article" date="2003" name="DNA Res.">
        <title>Complete genome structure of Gloeobacter violaceus PCC 7421, a cyanobacterium that lacks thylakoids.</title>
        <authorList>
            <person name="Nakamura Y."/>
            <person name="Kaneko T."/>
            <person name="Sato S."/>
            <person name="Mimuro M."/>
            <person name="Miyashita H."/>
            <person name="Tsuchiya T."/>
            <person name="Sasamoto S."/>
            <person name="Watanabe A."/>
            <person name="Kawashima K."/>
            <person name="Kishida Y."/>
            <person name="Kiyokawa C."/>
            <person name="Kohara M."/>
            <person name="Matsumoto M."/>
            <person name="Matsuno A."/>
            <person name="Nakazaki N."/>
            <person name="Shimpo S."/>
            <person name="Takeuchi C."/>
            <person name="Yamada M."/>
            <person name="Tabata S."/>
        </authorList>
    </citation>
    <scope>NUCLEOTIDE SEQUENCE [LARGE SCALE GENOMIC DNA]</scope>
    <source>
        <strain evidence="2">ATCC 29082 / PCC 7421</strain>
    </source>
</reference>